<protein>
    <submittedName>
        <fullName evidence="2">Protein of unassigned function</fullName>
    </submittedName>
</protein>
<dbReference type="Proteomes" id="UP000029492">
    <property type="component" value="Chromosome"/>
</dbReference>
<name>A0A089NKT4_9HYPH</name>
<dbReference type="eggNOG" id="ENOG503364W">
    <property type="taxonomic scope" value="Bacteria"/>
</dbReference>
<keyword evidence="1" id="KW-0472">Membrane</keyword>
<dbReference type="EMBL" id="CP003811">
    <property type="protein sequence ID" value="AIQ88486.1"/>
    <property type="molecule type" value="Genomic_DNA"/>
</dbReference>
<evidence type="ECO:0000313" key="3">
    <source>
        <dbReference type="Proteomes" id="UP000029492"/>
    </source>
</evidence>
<organism evidence="2 3">
    <name type="scientific">Methylobacterium oryzae CBMB20</name>
    <dbReference type="NCBI Taxonomy" id="693986"/>
    <lineage>
        <taxon>Bacteria</taxon>
        <taxon>Pseudomonadati</taxon>
        <taxon>Pseudomonadota</taxon>
        <taxon>Alphaproteobacteria</taxon>
        <taxon>Hyphomicrobiales</taxon>
        <taxon>Methylobacteriaceae</taxon>
        <taxon>Methylobacterium</taxon>
    </lineage>
</organism>
<dbReference type="AlphaFoldDB" id="A0A089NKT4"/>
<sequence length="125" mass="13665">MTIDEARDDFSRLHRSFTFHLGVAVGLSWLTAVYAAFYAPWVRNIRALIDPTGGLDRVESTVSYLFALPAVLALAWVSLYFGREALRRAQTLSNVAVEFAAAAVVAFGVFYLSIDRAVAALHAGL</sequence>
<feature type="transmembrane region" description="Helical" evidence="1">
    <location>
        <begin position="94"/>
        <end position="114"/>
    </location>
</feature>
<feature type="transmembrane region" description="Helical" evidence="1">
    <location>
        <begin position="21"/>
        <end position="41"/>
    </location>
</feature>
<dbReference type="RefSeq" id="WP_043356030.1">
    <property type="nucleotide sequence ID" value="NZ_CP003811.1"/>
</dbReference>
<evidence type="ECO:0000256" key="1">
    <source>
        <dbReference type="SAM" id="Phobius"/>
    </source>
</evidence>
<proteinExistence type="predicted"/>
<gene>
    <name evidence="2" type="ORF">MOC_0731</name>
</gene>
<keyword evidence="1" id="KW-1133">Transmembrane helix</keyword>
<dbReference type="GeneID" id="96604038"/>
<feature type="transmembrane region" description="Helical" evidence="1">
    <location>
        <begin position="61"/>
        <end position="82"/>
    </location>
</feature>
<keyword evidence="1" id="KW-0812">Transmembrane</keyword>
<dbReference type="HOGENOM" id="CLU_2001252_0_0_5"/>
<evidence type="ECO:0000313" key="2">
    <source>
        <dbReference type="EMBL" id="AIQ88486.1"/>
    </source>
</evidence>
<dbReference type="KEGG" id="mor:MOC_0731"/>
<keyword evidence="3" id="KW-1185">Reference proteome</keyword>
<reference evidence="2 3" key="1">
    <citation type="journal article" date="2014" name="PLoS ONE">
        <title>Genome Information of Methylobacterium oryzae, a Plant-Probiotic Methylotroph in the Phyllosphere.</title>
        <authorList>
            <person name="Kwak M.J."/>
            <person name="Jeong H."/>
            <person name="Madhaiyan M."/>
            <person name="Lee Y."/>
            <person name="Sa T.M."/>
            <person name="Oh T.K."/>
            <person name="Kim J.F."/>
        </authorList>
    </citation>
    <scope>NUCLEOTIDE SEQUENCE [LARGE SCALE GENOMIC DNA]</scope>
    <source>
        <strain evidence="2 3">CBMB20</strain>
    </source>
</reference>
<accession>A0A089NKT4</accession>